<evidence type="ECO:0000313" key="3">
    <source>
        <dbReference type="Proteomes" id="UP001316189"/>
    </source>
</evidence>
<dbReference type="EMBL" id="CP101988">
    <property type="protein sequence ID" value="UUI74904.1"/>
    <property type="molecule type" value="Genomic_DNA"/>
</dbReference>
<dbReference type="Pfam" id="PF14012">
    <property type="entry name" value="DUF4229"/>
    <property type="match status" value="1"/>
</dbReference>
<keyword evidence="3" id="KW-1185">Reference proteome</keyword>
<proteinExistence type="predicted"/>
<keyword evidence="1" id="KW-1133">Transmembrane helix</keyword>
<feature type="transmembrane region" description="Helical" evidence="1">
    <location>
        <begin position="7"/>
        <end position="23"/>
    </location>
</feature>
<gene>
    <name evidence="2" type="ORF">NP064_14125</name>
</gene>
<reference evidence="2 3" key="1">
    <citation type="submission" date="2022-07" db="EMBL/GenBank/DDBJ databases">
        <title>Novel species in genus cellulomonas.</title>
        <authorList>
            <person name="Ye L."/>
        </authorList>
    </citation>
    <scope>NUCLEOTIDE SEQUENCE [LARGE SCALE GENOMIC DNA]</scope>
    <source>
        <strain evidence="3">zg-Y338</strain>
    </source>
</reference>
<keyword evidence="1" id="KW-0812">Transmembrane</keyword>
<feature type="transmembrane region" description="Helical" evidence="1">
    <location>
        <begin position="29"/>
        <end position="47"/>
    </location>
</feature>
<sequence length="89" mass="9528">MPVVTYTLWRLSLFAVTLVVLVWVGMGSWLAIVLAAVIAWALSYVLLGRQRDAAALHLAQRAKPGRSAPADAEVEDAALDAAERERGAA</sequence>
<accession>A0ABY5KZ46</accession>
<evidence type="ECO:0000313" key="2">
    <source>
        <dbReference type="EMBL" id="UUI74904.1"/>
    </source>
</evidence>
<keyword evidence="1" id="KW-0472">Membrane</keyword>
<dbReference type="InterPro" id="IPR025323">
    <property type="entry name" value="DUF4229"/>
</dbReference>
<name>A0ABY5KZ46_9CELL</name>
<dbReference type="Proteomes" id="UP001316189">
    <property type="component" value="Chromosome"/>
</dbReference>
<organism evidence="2 3">
    <name type="scientific">Cellulomonas chengniuliangii</name>
    <dbReference type="NCBI Taxonomy" id="2968084"/>
    <lineage>
        <taxon>Bacteria</taxon>
        <taxon>Bacillati</taxon>
        <taxon>Actinomycetota</taxon>
        <taxon>Actinomycetes</taxon>
        <taxon>Micrococcales</taxon>
        <taxon>Cellulomonadaceae</taxon>
        <taxon>Cellulomonas</taxon>
    </lineage>
</organism>
<dbReference type="RefSeq" id="WP_227570225.1">
    <property type="nucleotide sequence ID" value="NZ_CP101988.1"/>
</dbReference>
<evidence type="ECO:0000256" key="1">
    <source>
        <dbReference type="SAM" id="Phobius"/>
    </source>
</evidence>
<protein>
    <submittedName>
        <fullName evidence="2">DUF4229 domain-containing protein</fullName>
    </submittedName>
</protein>